<gene>
    <name evidence="1" type="ordered locus">BN4_20309</name>
</gene>
<sequence>MFATASISRSSRTNKETPMTDIPLNESIFIIWSSENPEVAHNLVLMYAHNALLKEWWGRVRLIIWGPSAKLVSEDEDIQAKLKEMKADGVEIWACRACADNYGVTASLEALDLNVVYVGTPVTEMIKDGWKQLTF</sequence>
<dbReference type="KEGG" id="dpi:BN4_20309"/>
<dbReference type="SUPFAM" id="SSF75169">
    <property type="entry name" value="DsrEFH-like"/>
    <property type="match status" value="1"/>
</dbReference>
<dbReference type="InterPro" id="IPR027396">
    <property type="entry name" value="DsrEFH-like"/>
</dbReference>
<evidence type="ECO:0000313" key="1">
    <source>
        <dbReference type="EMBL" id="CCH50371.1"/>
    </source>
</evidence>
<dbReference type="Gene3D" id="3.40.1260.10">
    <property type="entry name" value="DsrEFH-like"/>
    <property type="match status" value="1"/>
</dbReference>
<dbReference type="Proteomes" id="UP000011724">
    <property type="component" value="Chromosome"/>
</dbReference>
<reference evidence="1 2" key="1">
    <citation type="journal article" date="2013" name="PLoS ONE">
        <title>The first genomic and proteomic characterization of a deep-sea sulfate reducer: insights into the piezophilic lifestyle of Desulfovibrio piezophilus.</title>
        <authorList>
            <person name="Pradel N."/>
            <person name="Ji B."/>
            <person name="Gimenez G."/>
            <person name="Talla E."/>
            <person name="Lenoble P."/>
            <person name="Garel M."/>
            <person name="Tamburini C."/>
            <person name="Fourquet P."/>
            <person name="Lebrun R."/>
            <person name="Bertin P."/>
            <person name="Denis Y."/>
            <person name="Pophillat M."/>
            <person name="Barbe V."/>
            <person name="Ollivier B."/>
            <person name="Dolla A."/>
        </authorList>
    </citation>
    <scope>NUCLEOTIDE SEQUENCE [LARGE SCALE GENOMIC DNA]</scope>
    <source>
        <strain evidence="2">DSM 10523 / SB164P1</strain>
    </source>
</reference>
<name>M1WKX8_PSEP2</name>
<dbReference type="eggNOG" id="COG3370">
    <property type="taxonomic scope" value="Bacteria"/>
</dbReference>
<evidence type="ECO:0000313" key="2">
    <source>
        <dbReference type="Proteomes" id="UP000011724"/>
    </source>
</evidence>
<keyword evidence="2" id="KW-1185">Reference proteome</keyword>
<dbReference type="Pfam" id="PF02635">
    <property type="entry name" value="DsrE"/>
    <property type="match status" value="1"/>
</dbReference>
<accession>M1WKX8</accession>
<protein>
    <submittedName>
        <fullName evidence="1">Uncharacterized protein</fullName>
    </submittedName>
</protein>
<reference evidence="2" key="2">
    <citation type="journal article" date="2013" name="Stand. Genomic Sci.">
        <title>Complete genome sequence of Desulfocapsa sulfexigens, a marine deltaproteobacterium specialized in disproportionating inorganic sulfur compounds.</title>
        <authorList>
            <person name="Finster K.W."/>
            <person name="Kjeldsen K.U."/>
            <person name="Kube M."/>
            <person name="Reinhardt R."/>
            <person name="Mussmann M."/>
            <person name="Amann R."/>
            <person name="Schreiber L."/>
        </authorList>
    </citation>
    <scope>NUCLEOTIDE SEQUENCE [LARGE SCALE GENOMIC DNA]</scope>
    <source>
        <strain evidence="2">DSM 10523 / SB164P1</strain>
    </source>
</reference>
<dbReference type="HOGENOM" id="CLU_138323_2_0_7"/>
<organism evidence="1 2">
    <name type="scientific">Pseudodesulfovibrio piezophilus (strain DSM 21447 / JCM 15486 / C1TLV30)</name>
    <name type="common">Desulfovibrio piezophilus</name>
    <dbReference type="NCBI Taxonomy" id="1322246"/>
    <lineage>
        <taxon>Bacteria</taxon>
        <taxon>Pseudomonadati</taxon>
        <taxon>Thermodesulfobacteriota</taxon>
        <taxon>Desulfovibrionia</taxon>
        <taxon>Desulfovibrionales</taxon>
        <taxon>Desulfovibrionaceae</taxon>
    </lineage>
</organism>
<dbReference type="STRING" id="1322246.BN4_20309"/>
<dbReference type="InterPro" id="IPR003787">
    <property type="entry name" value="Sulphur_relay_DsrE/F-like"/>
</dbReference>
<dbReference type="EMBL" id="FO203427">
    <property type="protein sequence ID" value="CCH50371.1"/>
    <property type="molecule type" value="Genomic_DNA"/>
</dbReference>
<proteinExistence type="predicted"/>
<dbReference type="AlphaFoldDB" id="M1WKX8"/>
<dbReference type="BioCyc" id="DPIE1322246:BN4_RS15790-MONOMER"/>
<dbReference type="PATRIC" id="fig|879567.3.peg.3397"/>